<name>A0A5B8FGL4_9RHOB</name>
<feature type="transmembrane region" description="Helical" evidence="1">
    <location>
        <begin position="53"/>
        <end position="69"/>
    </location>
</feature>
<dbReference type="AlphaFoldDB" id="A0A5B8FGL4"/>
<gene>
    <name evidence="2" type="ORF">FDP22_06015</name>
</gene>
<keyword evidence="3" id="KW-1185">Reference proteome</keyword>
<accession>A0A5B8FGL4</accession>
<evidence type="ECO:0000313" key="3">
    <source>
        <dbReference type="Proteomes" id="UP000305888"/>
    </source>
</evidence>
<evidence type="ECO:0000313" key="2">
    <source>
        <dbReference type="EMBL" id="QDL91381.1"/>
    </source>
</evidence>
<organism evidence="2 3">
    <name type="scientific">Paroceanicella profunda</name>
    <dbReference type="NCBI Taxonomy" id="2579971"/>
    <lineage>
        <taxon>Bacteria</taxon>
        <taxon>Pseudomonadati</taxon>
        <taxon>Pseudomonadota</taxon>
        <taxon>Alphaproteobacteria</taxon>
        <taxon>Rhodobacterales</taxon>
        <taxon>Paracoccaceae</taxon>
        <taxon>Paroceanicella</taxon>
    </lineage>
</organism>
<reference evidence="2 3" key="1">
    <citation type="submission" date="2019-06" db="EMBL/GenBank/DDBJ databases">
        <title>Genome sequence of Rhodobacteraceae bacterium D4M1.</title>
        <authorList>
            <person name="Cao J."/>
        </authorList>
    </citation>
    <scope>NUCLEOTIDE SEQUENCE [LARGE SCALE GENOMIC DNA]</scope>
    <source>
        <strain evidence="2 3">D4M1</strain>
    </source>
</reference>
<protein>
    <submittedName>
        <fullName evidence="2">Uncharacterized protein</fullName>
    </submittedName>
</protein>
<dbReference type="EMBL" id="CP040818">
    <property type="protein sequence ID" value="QDL91381.1"/>
    <property type="molecule type" value="Genomic_DNA"/>
</dbReference>
<dbReference type="Proteomes" id="UP000305888">
    <property type="component" value="Chromosome"/>
</dbReference>
<keyword evidence="1" id="KW-0812">Transmembrane</keyword>
<proteinExistence type="predicted"/>
<sequence length="124" mass="12694">MRNAAMVLGIIGGIVGMVVGFFGYALTEILDLLSGVPAMAAQFPETMADAERWRLAGLLSPILAIAGGAMTPGHSLLGALLLGGSAWGMYAGFDYTLFTMFPIAMCGLAALLALGSGLALARSR</sequence>
<dbReference type="RefSeq" id="WP_138575779.1">
    <property type="nucleotide sequence ID" value="NZ_CP040818.1"/>
</dbReference>
<evidence type="ECO:0000256" key="1">
    <source>
        <dbReference type="SAM" id="Phobius"/>
    </source>
</evidence>
<feature type="transmembrane region" description="Helical" evidence="1">
    <location>
        <begin position="7"/>
        <end position="26"/>
    </location>
</feature>
<keyword evidence="1" id="KW-1133">Transmembrane helix</keyword>
<dbReference type="KEGG" id="ppru:FDP22_06015"/>
<dbReference type="OrthoDB" id="7865446at2"/>
<feature type="transmembrane region" description="Helical" evidence="1">
    <location>
        <begin position="99"/>
        <end position="121"/>
    </location>
</feature>
<keyword evidence="1" id="KW-0472">Membrane</keyword>